<accession>A0A4Q4NV46</accession>
<feature type="region of interest" description="Disordered" evidence="2">
    <location>
        <begin position="533"/>
        <end position="595"/>
    </location>
</feature>
<feature type="region of interest" description="Disordered" evidence="2">
    <location>
        <begin position="179"/>
        <end position="411"/>
    </location>
</feature>
<evidence type="ECO:0000256" key="1">
    <source>
        <dbReference type="SAM" id="Coils"/>
    </source>
</evidence>
<feature type="compositionally biased region" description="Basic and acidic residues" evidence="2">
    <location>
        <begin position="192"/>
        <end position="204"/>
    </location>
</feature>
<feature type="compositionally biased region" description="Basic and acidic residues" evidence="2">
    <location>
        <begin position="371"/>
        <end position="394"/>
    </location>
</feature>
<evidence type="ECO:0000313" key="4">
    <source>
        <dbReference type="EMBL" id="RYN83753.1"/>
    </source>
</evidence>
<keyword evidence="1" id="KW-0175">Coiled coil</keyword>
<organism evidence="4 5">
    <name type="scientific">Alternaria alternata</name>
    <name type="common">Alternaria rot fungus</name>
    <name type="synonym">Torula alternata</name>
    <dbReference type="NCBI Taxonomy" id="5599"/>
    <lineage>
        <taxon>Eukaryota</taxon>
        <taxon>Fungi</taxon>
        <taxon>Dikarya</taxon>
        <taxon>Ascomycota</taxon>
        <taxon>Pezizomycotina</taxon>
        <taxon>Dothideomycetes</taxon>
        <taxon>Pleosporomycetidae</taxon>
        <taxon>Pleosporales</taxon>
        <taxon>Pleosporineae</taxon>
        <taxon>Pleosporaceae</taxon>
        <taxon>Alternaria</taxon>
        <taxon>Alternaria sect. Alternaria</taxon>
        <taxon>Alternaria alternata complex</taxon>
    </lineage>
</organism>
<feature type="compositionally biased region" description="Basic residues" evidence="2">
    <location>
        <begin position="1049"/>
        <end position="1062"/>
    </location>
</feature>
<feature type="region of interest" description="Disordered" evidence="2">
    <location>
        <begin position="1001"/>
        <end position="1062"/>
    </location>
</feature>
<feature type="compositionally biased region" description="Polar residues" evidence="2">
    <location>
        <begin position="1009"/>
        <end position="1023"/>
    </location>
</feature>
<feature type="region of interest" description="Disordered" evidence="2">
    <location>
        <begin position="618"/>
        <end position="658"/>
    </location>
</feature>
<sequence>MAEPLSVLASVAGVATAGVAISKMIYEIAHTVKHAPKEVSEMAGELSLLSSVMRYLRSALAEYIDVCKPRLIKDIRGTVSKIHDLHRQIKDLTKNSTSSFYRVELLFKSPKTKNLLAQIEGFKNSVSVMLTTVQLAAAKKQLKISKELASKTDVGEIRQLLENLLFANQDSIKRIRREQALGIDQTPAPRPDVPRRHPRGRSDLDSFSPSEPLVPLPKHPRRRRGPSFPHPVTPRSERTYGWPESTPGSKNIGVDHVAPIPQPSSVGPSTRSRKSTAKTRKGGVDSKTSVGSHVDPQRPSFVDWDSEKGEEIDTVHLDDDDSEKDGEPTSTALVPAYHHNPEKPARLSQEEGKRVEGQQKRETRFQILSGQRKEHTKEDPNRENNPEERDKYTDDSDDTEFSDTAGSNEDADRYVEFLDGLNLKSSATSNSINHSTPLARERSRDYRATLADNARAWREKEYYDHKQQRTDLTCEVRYASPDDAATWLYRLVFLDEKSQGSTECPNVTQQQDVEVPRTADRLLLQWTKVEPTTGNVEHDASDSEATMVDPDPSWSRRLRSHISRIAAEEERSMPRDRRNSYTNGFDYDDLSDNPYDPFRCRHGRTRGDCAICEVYHPLDRDETPGYGPRRRGQSPLRSSRTDDPMNSGASRPFQPDVPYAHYERTEQERAYQTHRNETLTKDIERLESTIRRTEASYTKEIAHRERMEIELEKQHQYALKSIQDRIEAMKKEHDSTAIARKKQWELGLINEHEKQAKSLREHLEKEVKQNAETQLILENRWRATLEELEKMKKMKEEEWYANEKKQAEAEAKRMEEAIPTRACLQISTLADREQTWNPKFPSLGISISRTDGAPSRRSIHGTLCFTKPFLPSLSELYQVLKAHDWQPLWMRGSSGGKTWFLGRRPIAVDFSRRDYMPQVGKLPDQTGAPVHAGDMDDEYAAVGMGLVERDAIDELNLAYKGRMDGQYYQFDVDLTYEDVESLIATSLLMRERRHRKACVESVAGRAASPSRNLSASPTGSTPTLDVPRPSGRSTTPQPSKSGNSEEKSRRHYKKSSGSRRDL</sequence>
<feature type="compositionally biased region" description="Basic and acidic residues" evidence="2">
    <location>
        <begin position="305"/>
        <end position="317"/>
    </location>
</feature>
<evidence type="ECO:0000256" key="2">
    <source>
        <dbReference type="SAM" id="MobiDB-lite"/>
    </source>
</evidence>
<dbReference type="AlphaFoldDB" id="A0A4Q4NV46"/>
<feature type="compositionally biased region" description="Polar residues" evidence="2">
    <location>
        <begin position="1031"/>
        <end position="1042"/>
    </location>
</feature>
<reference evidence="5" key="1">
    <citation type="journal article" date="2019" name="bioRxiv">
        <title>Genomics, evolutionary history and diagnostics of the Alternaria alternata species group including apple and Asian pear pathotypes.</title>
        <authorList>
            <person name="Armitage A.D."/>
            <person name="Cockerton H.M."/>
            <person name="Sreenivasaprasad S."/>
            <person name="Woodhall J.W."/>
            <person name="Lane C.R."/>
            <person name="Harrison R.J."/>
            <person name="Clarkson J.P."/>
        </authorList>
    </citation>
    <scope>NUCLEOTIDE SEQUENCE [LARGE SCALE GENOMIC DNA]</scope>
    <source>
        <strain evidence="5">FERA 1177</strain>
    </source>
</reference>
<evidence type="ECO:0000313" key="5">
    <source>
        <dbReference type="Proteomes" id="UP000291422"/>
    </source>
</evidence>
<protein>
    <recommendedName>
        <fullName evidence="3">Azaphilone pigments biosynthesis cluster protein L N-terminal domain-containing protein</fullName>
    </recommendedName>
</protein>
<evidence type="ECO:0000259" key="3">
    <source>
        <dbReference type="Pfam" id="PF17111"/>
    </source>
</evidence>
<feature type="compositionally biased region" description="Basic and acidic residues" evidence="2">
    <location>
        <begin position="339"/>
        <end position="364"/>
    </location>
</feature>
<dbReference type="EMBL" id="PDXD01000001">
    <property type="protein sequence ID" value="RYN83753.1"/>
    <property type="molecule type" value="Genomic_DNA"/>
</dbReference>
<dbReference type="InterPro" id="IPR031348">
    <property type="entry name" value="PigL_N"/>
</dbReference>
<gene>
    <name evidence="4" type="ORF">AA0117_g1</name>
</gene>
<feature type="compositionally biased region" description="Basic and acidic residues" evidence="2">
    <location>
        <begin position="566"/>
        <end position="579"/>
    </location>
</feature>
<dbReference type="Proteomes" id="UP000291422">
    <property type="component" value="Unassembled WGS sequence"/>
</dbReference>
<comment type="caution">
    <text evidence="4">The sequence shown here is derived from an EMBL/GenBank/DDBJ whole genome shotgun (WGS) entry which is preliminary data.</text>
</comment>
<feature type="compositionally biased region" description="Basic residues" evidence="2">
    <location>
        <begin position="271"/>
        <end position="281"/>
    </location>
</feature>
<dbReference type="Pfam" id="PF17111">
    <property type="entry name" value="PigL_N"/>
    <property type="match status" value="1"/>
</dbReference>
<proteinExistence type="predicted"/>
<feature type="coiled-coil region" evidence="1">
    <location>
        <begin position="749"/>
        <end position="817"/>
    </location>
</feature>
<feature type="domain" description="Azaphilone pigments biosynthesis cluster protein L N-terminal" evidence="3">
    <location>
        <begin position="2"/>
        <end position="146"/>
    </location>
</feature>
<name>A0A4Q4NV46_ALTAL</name>